<organism evidence="1 2">
    <name type="scientific">Lobosporangium transversale</name>
    <dbReference type="NCBI Taxonomy" id="64571"/>
    <lineage>
        <taxon>Eukaryota</taxon>
        <taxon>Fungi</taxon>
        <taxon>Fungi incertae sedis</taxon>
        <taxon>Mucoromycota</taxon>
        <taxon>Mortierellomycotina</taxon>
        <taxon>Mortierellomycetes</taxon>
        <taxon>Mortierellales</taxon>
        <taxon>Mortierellaceae</taxon>
        <taxon>Lobosporangium</taxon>
    </lineage>
</organism>
<evidence type="ECO:0000313" key="2">
    <source>
        <dbReference type="Proteomes" id="UP000193648"/>
    </source>
</evidence>
<comment type="caution">
    <text evidence="1">The sequence shown here is derived from an EMBL/GenBank/DDBJ whole genome shotgun (WGS) entry which is preliminary data.</text>
</comment>
<name>A0A1Y2GCN3_9FUNG</name>
<dbReference type="Proteomes" id="UP000193648">
    <property type="component" value="Unassembled WGS sequence"/>
</dbReference>
<dbReference type="EMBL" id="MCFF01000047">
    <property type="protein sequence ID" value="ORZ06124.1"/>
    <property type="molecule type" value="Genomic_DNA"/>
</dbReference>
<keyword evidence="2" id="KW-1185">Reference proteome</keyword>
<reference evidence="1 2" key="1">
    <citation type="submission" date="2016-07" db="EMBL/GenBank/DDBJ databases">
        <title>Pervasive Adenine N6-methylation of Active Genes in Fungi.</title>
        <authorList>
            <consortium name="DOE Joint Genome Institute"/>
            <person name="Mondo S.J."/>
            <person name="Dannebaum R.O."/>
            <person name="Kuo R.C."/>
            <person name="Labutti K."/>
            <person name="Haridas S."/>
            <person name="Kuo A."/>
            <person name="Salamov A."/>
            <person name="Ahrendt S.R."/>
            <person name="Lipzen A."/>
            <person name="Sullivan W."/>
            <person name="Andreopoulos W.B."/>
            <person name="Clum A."/>
            <person name="Lindquist E."/>
            <person name="Daum C."/>
            <person name="Ramamoorthy G.K."/>
            <person name="Gryganskyi A."/>
            <person name="Culley D."/>
            <person name="Magnuson J.K."/>
            <person name="James T.Y."/>
            <person name="O'Malley M.A."/>
            <person name="Stajich J.E."/>
            <person name="Spatafora J.W."/>
            <person name="Visel A."/>
            <person name="Grigoriev I.V."/>
        </authorList>
    </citation>
    <scope>NUCLEOTIDE SEQUENCE [LARGE SCALE GENOMIC DNA]</scope>
    <source>
        <strain evidence="1 2">NRRL 3116</strain>
    </source>
</reference>
<evidence type="ECO:0000313" key="1">
    <source>
        <dbReference type="EMBL" id="ORZ06124.1"/>
    </source>
</evidence>
<accession>A0A1Y2GCN3</accession>
<dbReference type="AlphaFoldDB" id="A0A1Y2GCN3"/>
<dbReference type="InParanoid" id="A0A1Y2GCN3"/>
<proteinExistence type="predicted"/>
<sequence>MNLSIMLCCQLEKVYVPFFLTLKFPYHRSHSFHTVFHRLHPQHSNHTQSFHHSL</sequence>
<dbReference type="RefSeq" id="XP_021877393.1">
    <property type="nucleotide sequence ID" value="XM_022025496.1"/>
</dbReference>
<gene>
    <name evidence="1" type="ORF">BCR41DRAFT_361270</name>
</gene>
<protein>
    <submittedName>
        <fullName evidence="1">Uncharacterized protein</fullName>
    </submittedName>
</protein>
<dbReference type="GeneID" id="33567340"/>